<proteinExistence type="predicted"/>
<feature type="non-terminal residue" evidence="1">
    <location>
        <position position="46"/>
    </location>
</feature>
<reference evidence="1" key="1">
    <citation type="submission" date="2014-05" db="EMBL/GenBank/DDBJ databases">
        <authorList>
            <person name="Chronopoulou M."/>
        </authorList>
    </citation>
    <scope>NUCLEOTIDE SEQUENCE</scope>
    <source>
        <tissue evidence="1">Whole organism</tissue>
    </source>
</reference>
<evidence type="ECO:0000313" key="1">
    <source>
        <dbReference type="EMBL" id="CDW48532.1"/>
    </source>
</evidence>
<dbReference type="AlphaFoldDB" id="A0A0K2VEB3"/>
<feature type="non-terminal residue" evidence="1">
    <location>
        <position position="1"/>
    </location>
</feature>
<organism evidence="1">
    <name type="scientific">Lepeophtheirus salmonis</name>
    <name type="common">Salmon louse</name>
    <name type="synonym">Caligus salmonis</name>
    <dbReference type="NCBI Taxonomy" id="72036"/>
    <lineage>
        <taxon>Eukaryota</taxon>
        <taxon>Metazoa</taxon>
        <taxon>Ecdysozoa</taxon>
        <taxon>Arthropoda</taxon>
        <taxon>Crustacea</taxon>
        <taxon>Multicrustacea</taxon>
        <taxon>Hexanauplia</taxon>
        <taxon>Copepoda</taxon>
        <taxon>Siphonostomatoida</taxon>
        <taxon>Caligidae</taxon>
        <taxon>Lepeophtheirus</taxon>
    </lineage>
</organism>
<protein>
    <submittedName>
        <fullName evidence="1">Uncharacterized protein</fullName>
    </submittedName>
</protein>
<dbReference type="EMBL" id="HACA01031171">
    <property type="protein sequence ID" value="CDW48532.1"/>
    <property type="molecule type" value="Transcribed_RNA"/>
</dbReference>
<name>A0A0K2VEB3_LEPSM</name>
<accession>A0A0K2VEB3</accession>
<sequence length="46" mass="5552">QLKRSSFYQKTFRRQIRRKEGDIYSHLTTKYNLSFFSGVCKIIFCG</sequence>